<evidence type="ECO:0000256" key="2">
    <source>
        <dbReference type="ARBA" id="ARBA00022692"/>
    </source>
</evidence>
<feature type="transmembrane region" description="Helical" evidence="5">
    <location>
        <begin position="30"/>
        <end position="50"/>
    </location>
</feature>
<evidence type="ECO:0000313" key="8">
    <source>
        <dbReference type="Proteomes" id="UP000509594"/>
    </source>
</evidence>
<keyword evidence="4 5" id="KW-0472">Membrane</keyword>
<organism evidence="7 8">
    <name type="scientific">Methanolobus zinderi</name>
    <dbReference type="NCBI Taxonomy" id="536044"/>
    <lineage>
        <taxon>Archaea</taxon>
        <taxon>Methanobacteriati</taxon>
        <taxon>Methanobacteriota</taxon>
        <taxon>Stenosarchaea group</taxon>
        <taxon>Methanomicrobia</taxon>
        <taxon>Methanosarcinales</taxon>
        <taxon>Methanosarcinaceae</taxon>
        <taxon>Methanolobus</taxon>
    </lineage>
</organism>
<accession>A0A7D5E9B8</accession>
<protein>
    <submittedName>
        <fullName evidence="7">Mechanosensitive ion channel</fullName>
    </submittedName>
</protein>
<dbReference type="InterPro" id="IPR006685">
    <property type="entry name" value="MscS_channel_2nd"/>
</dbReference>
<dbReference type="EMBL" id="CP058215">
    <property type="protein sequence ID" value="QLC50831.1"/>
    <property type="molecule type" value="Genomic_DNA"/>
</dbReference>
<keyword evidence="8" id="KW-1185">Reference proteome</keyword>
<feature type="transmembrane region" description="Helical" evidence="5">
    <location>
        <begin position="70"/>
        <end position="90"/>
    </location>
</feature>
<dbReference type="Gene3D" id="1.10.287.1260">
    <property type="match status" value="1"/>
</dbReference>
<evidence type="ECO:0000256" key="4">
    <source>
        <dbReference type="ARBA" id="ARBA00023136"/>
    </source>
</evidence>
<dbReference type="KEGG" id="mzi:HWN40_11615"/>
<dbReference type="InterPro" id="IPR010920">
    <property type="entry name" value="LSM_dom_sf"/>
</dbReference>
<dbReference type="InterPro" id="IPR023408">
    <property type="entry name" value="MscS_beta-dom_sf"/>
</dbReference>
<evidence type="ECO:0000259" key="6">
    <source>
        <dbReference type="Pfam" id="PF00924"/>
    </source>
</evidence>
<feature type="transmembrane region" description="Helical" evidence="5">
    <location>
        <begin position="133"/>
        <end position="161"/>
    </location>
</feature>
<dbReference type="Pfam" id="PF00924">
    <property type="entry name" value="MS_channel_2nd"/>
    <property type="match status" value="1"/>
</dbReference>
<reference evidence="7 8" key="1">
    <citation type="submission" date="2020-06" db="EMBL/GenBank/DDBJ databases">
        <title>Methanolobus halotolerans sp. nov., isolated from a saline lake Tus in Siberia.</title>
        <authorList>
            <person name="Shen Y."/>
            <person name="Chen S.-C."/>
            <person name="Lai M.-C."/>
            <person name="Huang H.-H."/>
            <person name="Chiu H.-H."/>
            <person name="Tang S.-L."/>
            <person name="Rogozin D.Y."/>
            <person name="Degermendzhy A.G."/>
        </authorList>
    </citation>
    <scope>NUCLEOTIDE SEQUENCE [LARGE SCALE GENOMIC DNA]</scope>
    <source>
        <strain evidence="7 8">DSM 21339</strain>
    </source>
</reference>
<gene>
    <name evidence="7" type="ORF">HWN40_11615</name>
</gene>
<feature type="transmembrane region" description="Helical" evidence="5">
    <location>
        <begin position="110"/>
        <end position="127"/>
    </location>
</feature>
<dbReference type="OrthoDB" id="11475at2157"/>
<evidence type="ECO:0000256" key="1">
    <source>
        <dbReference type="ARBA" id="ARBA00004370"/>
    </source>
</evidence>
<dbReference type="GeneID" id="55822332"/>
<sequence>MPDKKSPRTTQADEALNKYKDKARTFSKDFSKLIILFILGVLPLETVIIANNQELITVPGLVLAFLETTVLLLMAFIMATVLIKLTVYLIPDSFGNAGEQEEKILLSKMYMAFIYSVAALVVFWQLGLSLQNIAIFLGLLTTGFAFALRDILLSYFAWFILLTKKPFKIGDYIEVGEEEGIVKHVGLFYVVVDPYPHVYSDFYKIPNKTFLENSIRNHGRGRFKLSFDLYLEEIPAYLDERIEKIREKAGSIGHGDALFHLGSDQDGVKLITEYKSTFEARDRIRHQLISIILEELGLTGAPDIAGIHENKAVSYSI</sequence>
<dbReference type="SUPFAM" id="SSF50182">
    <property type="entry name" value="Sm-like ribonucleoproteins"/>
    <property type="match status" value="1"/>
</dbReference>
<dbReference type="PANTHER" id="PTHR30566:SF5">
    <property type="entry name" value="MECHANOSENSITIVE ION CHANNEL PROTEIN 1, MITOCHONDRIAL-RELATED"/>
    <property type="match status" value="1"/>
</dbReference>
<dbReference type="AlphaFoldDB" id="A0A7D5E9B8"/>
<dbReference type="PANTHER" id="PTHR30566">
    <property type="entry name" value="YNAI-RELATED MECHANOSENSITIVE ION CHANNEL"/>
    <property type="match status" value="1"/>
</dbReference>
<dbReference type="GO" id="GO:0055085">
    <property type="term" value="P:transmembrane transport"/>
    <property type="evidence" value="ECO:0007669"/>
    <property type="project" value="InterPro"/>
</dbReference>
<dbReference type="RefSeq" id="WP_176965886.1">
    <property type="nucleotide sequence ID" value="NZ_CP058215.1"/>
</dbReference>
<name>A0A7D5E9B8_9EURY</name>
<keyword evidence="3 5" id="KW-1133">Transmembrane helix</keyword>
<comment type="subcellular location">
    <subcellularLocation>
        <location evidence="1">Membrane</location>
    </subcellularLocation>
</comment>
<evidence type="ECO:0000256" key="5">
    <source>
        <dbReference type="SAM" id="Phobius"/>
    </source>
</evidence>
<proteinExistence type="predicted"/>
<evidence type="ECO:0000256" key="3">
    <source>
        <dbReference type="ARBA" id="ARBA00022989"/>
    </source>
</evidence>
<evidence type="ECO:0000313" key="7">
    <source>
        <dbReference type="EMBL" id="QLC50831.1"/>
    </source>
</evidence>
<feature type="domain" description="Mechanosensitive ion channel MscS" evidence="6">
    <location>
        <begin position="150"/>
        <end position="219"/>
    </location>
</feature>
<dbReference type="GO" id="GO:0016020">
    <property type="term" value="C:membrane"/>
    <property type="evidence" value="ECO:0007669"/>
    <property type="project" value="UniProtKB-SubCell"/>
</dbReference>
<keyword evidence="2 5" id="KW-0812">Transmembrane</keyword>
<dbReference type="Proteomes" id="UP000509594">
    <property type="component" value="Chromosome"/>
</dbReference>
<dbReference type="Gene3D" id="2.30.30.60">
    <property type="match status" value="1"/>
</dbReference>